<dbReference type="OrthoDB" id="5782184at2759"/>
<organism evidence="4 5">
    <name type="scientific">Teladorsagia circumcincta</name>
    <name type="common">Brown stomach worm</name>
    <name type="synonym">Ostertagia circumcincta</name>
    <dbReference type="NCBI Taxonomy" id="45464"/>
    <lineage>
        <taxon>Eukaryota</taxon>
        <taxon>Metazoa</taxon>
        <taxon>Ecdysozoa</taxon>
        <taxon>Nematoda</taxon>
        <taxon>Chromadorea</taxon>
        <taxon>Rhabditida</taxon>
        <taxon>Rhabditina</taxon>
        <taxon>Rhabditomorpha</taxon>
        <taxon>Strongyloidea</taxon>
        <taxon>Trichostrongylidae</taxon>
        <taxon>Teladorsagia</taxon>
    </lineage>
</organism>
<dbReference type="InterPro" id="IPR056655">
    <property type="entry name" value="DUF7753"/>
</dbReference>
<reference evidence="4 5" key="1">
    <citation type="submission" date="2015-09" db="EMBL/GenBank/DDBJ databases">
        <title>Draft genome of the parasitic nematode Teladorsagia circumcincta isolate WARC Sus (inbred).</title>
        <authorList>
            <person name="Mitreva M."/>
        </authorList>
    </citation>
    <scope>NUCLEOTIDE SEQUENCE [LARGE SCALE GENOMIC DNA]</scope>
    <source>
        <strain evidence="4 5">S</strain>
    </source>
</reference>
<evidence type="ECO:0000313" key="5">
    <source>
        <dbReference type="Proteomes" id="UP000230423"/>
    </source>
</evidence>
<dbReference type="Gene3D" id="3.30.470.30">
    <property type="entry name" value="DNA ligase/mRNA capping enzyme"/>
    <property type="match status" value="1"/>
</dbReference>
<gene>
    <name evidence="4" type="ORF">TELCIR_12796</name>
</gene>
<dbReference type="AlphaFoldDB" id="A0A2G9U5J8"/>
<feature type="region of interest" description="Disordered" evidence="1">
    <location>
        <begin position="23"/>
        <end position="42"/>
    </location>
</feature>
<feature type="domain" description="Snurportin-1 m3G cap-binding" evidence="2">
    <location>
        <begin position="80"/>
        <end position="112"/>
    </location>
</feature>
<dbReference type="EMBL" id="KZ348938">
    <property type="protein sequence ID" value="PIO65526.1"/>
    <property type="molecule type" value="Genomic_DNA"/>
</dbReference>
<dbReference type="Pfam" id="PF21974">
    <property type="entry name" value="SPN1_m3Gcap_bd"/>
    <property type="match status" value="1"/>
</dbReference>
<evidence type="ECO:0000256" key="1">
    <source>
        <dbReference type="SAM" id="MobiDB-lite"/>
    </source>
</evidence>
<feature type="domain" description="DUF7753" evidence="3">
    <location>
        <begin position="274"/>
        <end position="336"/>
    </location>
</feature>
<dbReference type="Pfam" id="PF24936">
    <property type="entry name" value="DUF7753"/>
    <property type="match status" value="1"/>
</dbReference>
<accession>A0A2G9U5J8</accession>
<name>A0A2G9U5J8_TELCI</name>
<evidence type="ECO:0000313" key="4">
    <source>
        <dbReference type="EMBL" id="PIO65526.1"/>
    </source>
</evidence>
<proteinExistence type="predicted"/>
<evidence type="ECO:0000259" key="2">
    <source>
        <dbReference type="Pfam" id="PF21974"/>
    </source>
</evidence>
<dbReference type="Proteomes" id="UP000230423">
    <property type="component" value="Unassembled WGS sequence"/>
</dbReference>
<sequence length="367" mass="42161">MDDVDALVDQLIDTQVDPTALGTESIHGSVSSRTQDELPSNRHGVGKMVQQQRIIKPAKQSHNFDLDYQEDLESQVSVFGAALFFELDGLLYYHSGVIYEAGQSPLVGWLKPWMLPEILNVPVPEKGFFMPRAKFANHTAQRKNDLVIFIARPGAKRVLEINPGQIRIKPDVVRLPGCFTLEIKNLRVKDEAEAIGNSFFAKAEYQWWNVKDFSNLKCQNASNNGCGGYGNNWNSASMIGPPSIRMVTVKWIFYKETKGSVIAKIRLAFNATGSVERKRLLKEAQIEETVAKELEERRRTWDVNNGQFDKFSQWYIEYRKNIWHKDDYLPWLLYENEISCLKITFDVCEKPPRRINYGGRVRYTCEN</sequence>
<evidence type="ECO:0000259" key="3">
    <source>
        <dbReference type="Pfam" id="PF24936"/>
    </source>
</evidence>
<keyword evidence="5" id="KW-1185">Reference proteome</keyword>
<protein>
    <submittedName>
        <fullName evidence="4">Uncharacterized protein</fullName>
    </submittedName>
</protein>
<dbReference type="InterPro" id="IPR047857">
    <property type="entry name" value="Snurportin1_C"/>
</dbReference>